<feature type="domain" description="Calcineurin-like phosphoesterase" evidence="1">
    <location>
        <begin position="46"/>
        <end position="192"/>
    </location>
</feature>
<dbReference type="SUPFAM" id="SSF56300">
    <property type="entry name" value="Metallo-dependent phosphatases"/>
    <property type="match status" value="1"/>
</dbReference>
<protein>
    <recommendedName>
        <fullName evidence="1">Calcineurin-like phosphoesterase domain-containing protein</fullName>
    </recommendedName>
</protein>
<reference evidence="2 3" key="1">
    <citation type="submission" date="2017-05" db="EMBL/GenBank/DDBJ databases">
        <authorList>
            <person name="Song R."/>
            <person name="Chenine A.L."/>
            <person name="Ruprecht R.M."/>
        </authorList>
    </citation>
    <scope>NUCLEOTIDE SEQUENCE [LARGE SCALE GENOMIC DNA]</scope>
    <source>
        <strain evidence="2 3">CECT 8663</strain>
    </source>
</reference>
<keyword evidence="3" id="KW-1185">Reference proteome</keyword>
<accession>A0A238K846</accession>
<dbReference type="InterPro" id="IPR004843">
    <property type="entry name" value="Calcineurin-like_PHP"/>
</dbReference>
<name>A0A238K846_9RHOB</name>
<dbReference type="GO" id="GO:0016787">
    <property type="term" value="F:hydrolase activity"/>
    <property type="evidence" value="ECO:0007669"/>
    <property type="project" value="InterPro"/>
</dbReference>
<organism evidence="2 3">
    <name type="scientific">Pelagimonas varians</name>
    <dbReference type="NCBI Taxonomy" id="696760"/>
    <lineage>
        <taxon>Bacteria</taxon>
        <taxon>Pseudomonadati</taxon>
        <taxon>Pseudomonadota</taxon>
        <taxon>Alphaproteobacteria</taxon>
        <taxon>Rhodobacterales</taxon>
        <taxon>Roseobacteraceae</taxon>
        <taxon>Pelagimonas</taxon>
    </lineage>
</organism>
<dbReference type="RefSeq" id="WP_097804118.1">
    <property type="nucleotide sequence ID" value="NZ_FXYH01000004.1"/>
</dbReference>
<sequence>MAAIRVKHLFDSPEPVLVFGGPYSNLQATQAMRAVATQLGIPADRCICTGDVVAYCANPVETVREIRDWGCAVLAGNCEKQLAEEADDCGCGFGSGTTCDRLSASWYAFASAALDAEARTWMRELPDVLTFGHGSERVLALHGGLTDISRFLWPTSPNAAFSEELSAVRRQLQQGQSGGRITQVVAGHCGMVFDRNMDGMRWSNAGAIGMPPNDGTPATRYMILEGGNVSFNRLNYDHNAAAQAMETAGLTQGYHLALRNGDWPSEDVLPAELRRQ</sequence>
<dbReference type="Pfam" id="PF00149">
    <property type="entry name" value="Metallophos"/>
    <property type="match status" value="1"/>
</dbReference>
<dbReference type="Gene3D" id="3.60.21.10">
    <property type="match status" value="1"/>
</dbReference>
<gene>
    <name evidence="2" type="ORF">PEV8663_01636</name>
</gene>
<dbReference type="CDD" id="cd00838">
    <property type="entry name" value="MPP_superfamily"/>
    <property type="match status" value="1"/>
</dbReference>
<dbReference type="InterPro" id="IPR029052">
    <property type="entry name" value="Metallo-depent_PP-like"/>
</dbReference>
<dbReference type="Proteomes" id="UP000220836">
    <property type="component" value="Unassembled WGS sequence"/>
</dbReference>
<dbReference type="EMBL" id="FXYH01000004">
    <property type="protein sequence ID" value="SMX38973.1"/>
    <property type="molecule type" value="Genomic_DNA"/>
</dbReference>
<dbReference type="OrthoDB" id="9813918at2"/>
<dbReference type="AlphaFoldDB" id="A0A238K846"/>
<evidence type="ECO:0000313" key="3">
    <source>
        <dbReference type="Proteomes" id="UP000220836"/>
    </source>
</evidence>
<evidence type="ECO:0000259" key="1">
    <source>
        <dbReference type="Pfam" id="PF00149"/>
    </source>
</evidence>
<proteinExistence type="predicted"/>
<evidence type="ECO:0000313" key="2">
    <source>
        <dbReference type="EMBL" id="SMX38973.1"/>
    </source>
</evidence>